<dbReference type="PANTHER" id="PTHR32507:SF8">
    <property type="entry name" value="CNH1P"/>
    <property type="match status" value="1"/>
</dbReference>
<dbReference type="Gene3D" id="1.20.1530.20">
    <property type="match status" value="1"/>
</dbReference>
<evidence type="ECO:0000256" key="3">
    <source>
        <dbReference type="ARBA" id="ARBA00022449"/>
    </source>
</evidence>
<dbReference type="Pfam" id="PF00999">
    <property type="entry name" value="Na_H_Exchanger"/>
    <property type="match status" value="1"/>
</dbReference>
<feature type="transmembrane region" description="Helical" evidence="9">
    <location>
        <begin position="152"/>
        <end position="174"/>
    </location>
</feature>
<comment type="subcellular location">
    <subcellularLocation>
        <location evidence="1">Cell membrane</location>
        <topology evidence="1">Multi-pass membrane protein</topology>
    </subcellularLocation>
</comment>
<evidence type="ECO:0000256" key="8">
    <source>
        <dbReference type="ARBA" id="ARBA00023136"/>
    </source>
</evidence>
<proteinExistence type="predicted"/>
<dbReference type="STRING" id="479431.Namu_2613"/>
<dbReference type="GO" id="GO:0005886">
    <property type="term" value="C:plasma membrane"/>
    <property type="evidence" value="ECO:0007669"/>
    <property type="project" value="UniProtKB-SubCell"/>
</dbReference>
<accession>C8X7L2</accession>
<evidence type="ECO:0000256" key="1">
    <source>
        <dbReference type="ARBA" id="ARBA00004651"/>
    </source>
</evidence>
<keyword evidence="3" id="KW-0050">Antiport</keyword>
<keyword evidence="7" id="KW-0406">Ion transport</keyword>
<dbReference type="GO" id="GO:0015297">
    <property type="term" value="F:antiporter activity"/>
    <property type="evidence" value="ECO:0007669"/>
    <property type="project" value="UniProtKB-KW"/>
</dbReference>
<dbReference type="Proteomes" id="UP000002218">
    <property type="component" value="Chromosome"/>
</dbReference>
<feature type="transmembrane region" description="Helical" evidence="9">
    <location>
        <begin position="298"/>
        <end position="321"/>
    </location>
</feature>
<keyword evidence="4" id="KW-1003">Cell membrane</keyword>
<dbReference type="InParanoid" id="C8X7L2"/>
<dbReference type="AlphaFoldDB" id="C8X7L2"/>
<organism evidence="11 12">
    <name type="scientific">Nakamurella multipartita (strain ATCC 700099 / DSM 44233 / CIP 104796 / JCM 9543 / NBRC 105858 / Y-104)</name>
    <name type="common">Microsphaera multipartita</name>
    <dbReference type="NCBI Taxonomy" id="479431"/>
    <lineage>
        <taxon>Bacteria</taxon>
        <taxon>Bacillati</taxon>
        <taxon>Actinomycetota</taxon>
        <taxon>Actinomycetes</taxon>
        <taxon>Nakamurellales</taxon>
        <taxon>Nakamurellaceae</taxon>
        <taxon>Nakamurella</taxon>
    </lineage>
</organism>
<evidence type="ECO:0000259" key="10">
    <source>
        <dbReference type="Pfam" id="PF00999"/>
    </source>
</evidence>
<feature type="transmembrane region" description="Helical" evidence="9">
    <location>
        <begin position="361"/>
        <end position="384"/>
    </location>
</feature>
<evidence type="ECO:0000256" key="2">
    <source>
        <dbReference type="ARBA" id="ARBA00022448"/>
    </source>
</evidence>
<evidence type="ECO:0000256" key="7">
    <source>
        <dbReference type="ARBA" id="ARBA00023065"/>
    </source>
</evidence>
<name>C8X7L2_NAKMY</name>
<evidence type="ECO:0000256" key="6">
    <source>
        <dbReference type="ARBA" id="ARBA00022989"/>
    </source>
</evidence>
<evidence type="ECO:0000256" key="9">
    <source>
        <dbReference type="SAM" id="Phobius"/>
    </source>
</evidence>
<reference evidence="11 12" key="2">
    <citation type="journal article" date="2010" name="Stand. Genomic Sci.">
        <title>Complete genome sequence of Nakamurella multipartita type strain (Y-104).</title>
        <authorList>
            <person name="Tice H."/>
            <person name="Mayilraj S."/>
            <person name="Sims D."/>
            <person name="Lapidus A."/>
            <person name="Nolan M."/>
            <person name="Lucas S."/>
            <person name="Glavina Del Rio T."/>
            <person name="Copeland A."/>
            <person name="Cheng J.F."/>
            <person name="Meincke L."/>
            <person name="Bruce D."/>
            <person name="Goodwin L."/>
            <person name="Pitluck S."/>
            <person name="Ivanova N."/>
            <person name="Mavromatis K."/>
            <person name="Ovchinnikova G."/>
            <person name="Pati A."/>
            <person name="Chen A."/>
            <person name="Palaniappan K."/>
            <person name="Land M."/>
            <person name="Hauser L."/>
            <person name="Chang Y.J."/>
            <person name="Jeffries C.D."/>
            <person name="Detter J.C."/>
            <person name="Brettin T."/>
            <person name="Rohde M."/>
            <person name="Goker M."/>
            <person name="Bristow J."/>
            <person name="Eisen J.A."/>
            <person name="Markowitz V."/>
            <person name="Hugenholtz P."/>
            <person name="Kyrpides N.C."/>
            <person name="Klenk H.P."/>
            <person name="Chen F."/>
        </authorList>
    </citation>
    <scope>NUCLEOTIDE SEQUENCE [LARGE SCALE GENOMIC DNA]</scope>
    <source>
        <strain evidence="12">ATCC 700099 / DSM 44233 / CIP 104796 / JCM 9543 / NBRC 105858 / Y-104</strain>
    </source>
</reference>
<keyword evidence="2" id="KW-0813">Transport</keyword>
<keyword evidence="5 9" id="KW-0812">Transmembrane</keyword>
<sequence>MAGMDALLLVFAVTLLVAVLVSDLAQRTILSTAVLFLLVGIVCGDGVLGLVPLTPDSPIVATLAQQALFWVLFTDGMRVGWSDLRAAWRLPGRALLLGLPLTVALTAALAAWLVGLSWPEALLIGAVLAPTDPVFAAALVGNERVPGRLRQLLNVESGINDGLALPLVLIFLAMSGDADAQPASGTLLAELVGGVAIGVFVPYLAVRLEGSRLFSASARYQPLTAIAIGLLILGICLATEANLYLAAFSAGITIASCGPHQRESFEPIGELIAELLKLAALLVFGALISPAFLAEIPFGGWIFAALAIILARPAALAVSFLGSSLTRRERWTAFWFGPKGFAAVVYGLLVLQSGIPAADTIFHLVALTITLSIVAHSSTDVIIARRFEEPESSRPTADDG</sequence>
<dbReference type="GO" id="GO:1902600">
    <property type="term" value="P:proton transmembrane transport"/>
    <property type="evidence" value="ECO:0007669"/>
    <property type="project" value="InterPro"/>
</dbReference>
<feature type="transmembrane region" description="Helical" evidence="9">
    <location>
        <begin position="94"/>
        <end position="115"/>
    </location>
</feature>
<feature type="transmembrane region" description="Helical" evidence="9">
    <location>
        <begin position="333"/>
        <end position="355"/>
    </location>
</feature>
<feature type="transmembrane region" description="Helical" evidence="9">
    <location>
        <begin position="6"/>
        <end position="25"/>
    </location>
</feature>
<dbReference type="InterPro" id="IPR006153">
    <property type="entry name" value="Cation/H_exchanger_TM"/>
</dbReference>
<protein>
    <submittedName>
        <fullName evidence="11">Sodium/hydrogen exchanger</fullName>
    </submittedName>
</protein>
<dbReference type="InterPro" id="IPR038770">
    <property type="entry name" value="Na+/solute_symporter_sf"/>
</dbReference>
<evidence type="ECO:0000256" key="4">
    <source>
        <dbReference type="ARBA" id="ARBA00022475"/>
    </source>
</evidence>
<dbReference type="EMBL" id="CP001737">
    <property type="protein sequence ID" value="ACV78965.1"/>
    <property type="molecule type" value="Genomic_DNA"/>
</dbReference>
<evidence type="ECO:0000313" key="12">
    <source>
        <dbReference type="Proteomes" id="UP000002218"/>
    </source>
</evidence>
<dbReference type="HOGENOM" id="CLU_008635_6_2_11"/>
<reference evidence="12" key="1">
    <citation type="submission" date="2009-09" db="EMBL/GenBank/DDBJ databases">
        <title>The complete genome of Nakamurella multipartita DSM 44233.</title>
        <authorList>
            <consortium name="US DOE Joint Genome Institute (JGI-PGF)"/>
            <person name="Lucas S."/>
            <person name="Copeland A."/>
            <person name="Lapidus A."/>
            <person name="Glavina del Rio T."/>
            <person name="Dalin E."/>
            <person name="Tice H."/>
            <person name="Bruce D."/>
            <person name="Goodwin L."/>
            <person name="Pitluck S."/>
            <person name="Kyrpides N."/>
            <person name="Mavromatis K."/>
            <person name="Ivanova N."/>
            <person name="Ovchinnikova G."/>
            <person name="Sims D."/>
            <person name="Meincke L."/>
            <person name="Brettin T."/>
            <person name="Detter J.C."/>
            <person name="Han C."/>
            <person name="Larimer F."/>
            <person name="Land M."/>
            <person name="Hauser L."/>
            <person name="Markowitz V."/>
            <person name="Cheng J.-F."/>
            <person name="Hugenholtz P."/>
            <person name="Woyke T."/>
            <person name="Wu D."/>
            <person name="Klenk H.-P."/>
            <person name="Eisen J.A."/>
        </authorList>
    </citation>
    <scope>NUCLEOTIDE SEQUENCE [LARGE SCALE GENOMIC DNA]</scope>
    <source>
        <strain evidence="12">ATCC 700099 / DSM 44233 / CIP 104796 / JCM 9543 / NBRC 105858 / Y-104</strain>
    </source>
</reference>
<evidence type="ECO:0000256" key="5">
    <source>
        <dbReference type="ARBA" id="ARBA00022692"/>
    </source>
</evidence>
<keyword evidence="12" id="KW-1185">Reference proteome</keyword>
<keyword evidence="8 9" id="KW-0472">Membrane</keyword>
<feature type="domain" description="Cation/H+ exchanger transmembrane" evidence="10">
    <location>
        <begin position="15"/>
        <end position="376"/>
    </location>
</feature>
<feature type="transmembrane region" description="Helical" evidence="9">
    <location>
        <begin position="32"/>
        <end position="51"/>
    </location>
</feature>
<feature type="transmembrane region" description="Helical" evidence="9">
    <location>
        <begin position="121"/>
        <end position="140"/>
    </location>
</feature>
<evidence type="ECO:0000313" key="11">
    <source>
        <dbReference type="EMBL" id="ACV78965.1"/>
    </source>
</evidence>
<keyword evidence="6 9" id="KW-1133">Transmembrane helix</keyword>
<dbReference type="RefSeq" id="WP_015747846.1">
    <property type="nucleotide sequence ID" value="NC_013235.1"/>
</dbReference>
<dbReference type="PANTHER" id="PTHR32507">
    <property type="entry name" value="NA(+)/H(+) ANTIPORTER 1"/>
    <property type="match status" value="1"/>
</dbReference>
<feature type="transmembrane region" description="Helical" evidence="9">
    <location>
        <begin position="186"/>
        <end position="206"/>
    </location>
</feature>
<gene>
    <name evidence="11" type="ordered locus">Namu_2613</name>
</gene>
<dbReference type="eggNOG" id="COG3263">
    <property type="taxonomic scope" value="Bacteria"/>
</dbReference>
<feature type="transmembrane region" description="Helical" evidence="9">
    <location>
        <begin position="57"/>
        <end position="73"/>
    </location>
</feature>
<dbReference type="KEGG" id="nml:Namu_2613"/>